<accession>A0A3A8G7B7</accession>
<evidence type="ECO:0000313" key="2">
    <source>
        <dbReference type="Proteomes" id="UP000281084"/>
    </source>
</evidence>
<dbReference type="Proteomes" id="UP000281084">
    <property type="component" value="Unassembled WGS sequence"/>
</dbReference>
<dbReference type="EMBL" id="RAXZ01000016">
    <property type="protein sequence ID" value="RKG51140.1"/>
    <property type="molecule type" value="Genomic_DNA"/>
</dbReference>
<dbReference type="Pfam" id="PF01841">
    <property type="entry name" value="Transglut_core"/>
    <property type="match status" value="1"/>
</dbReference>
<sequence length="260" mass="29307">MKFMVNHQTHYSYSADVNRSIQYIRMTPPSNVHQKVHHWAVSVPGQSIAKHDAFENIWLTSSQYEPYSQLTIMAQGIVELNVNNSLGVDLAHISPAMFLQPTDRTLCNTEMQCFAHQYVPTPTHQNLVALAEAILQCIPYTPARTSVHTTALEAFLHGEGVCQDHSHVFIAMCKYLGIPARYVSGYLYVPQTAHLASHAWAEAFIDNAWYCFDISNQLFKPNAHIYVAIGRDYWDVAPVRGVREKGGIESMSSIVQVLRC</sequence>
<evidence type="ECO:0000313" key="1">
    <source>
        <dbReference type="EMBL" id="RKG51140.1"/>
    </source>
</evidence>
<dbReference type="PANTHER" id="PTHR33490">
    <property type="entry name" value="BLR5614 PROTEIN-RELATED"/>
    <property type="match status" value="1"/>
</dbReference>
<dbReference type="AlphaFoldDB" id="A0A3A8G7B7"/>
<dbReference type="InterPro" id="IPR002931">
    <property type="entry name" value="Transglutaminase-like"/>
</dbReference>
<dbReference type="Pfam" id="PF08379">
    <property type="entry name" value="Bact_transglu_N"/>
    <property type="match status" value="1"/>
</dbReference>
<dbReference type="InterPro" id="IPR013589">
    <property type="entry name" value="Bac_transglu_N"/>
</dbReference>
<dbReference type="SUPFAM" id="SSF54001">
    <property type="entry name" value="Cysteine proteinases"/>
    <property type="match status" value="1"/>
</dbReference>
<dbReference type="Gene3D" id="3.10.620.30">
    <property type="match status" value="1"/>
</dbReference>
<dbReference type="SMART" id="SM00460">
    <property type="entry name" value="TGc"/>
    <property type="match status" value="1"/>
</dbReference>
<organism evidence="1 2">
    <name type="scientific">Acinetobacter cumulans</name>
    <dbReference type="NCBI Taxonomy" id="2136182"/>
    <lineage>
        <taxon>Bacteria</taxon>
        <taxon>Pseudomonadati</taxon>
        <taxon>Pseudomonadota</taxon>
        <taxon>Gammaproteobacteria</taxon>
        <taxon>Moraxellales</taxon>
        <taxon>Moraxellaceae</taxon>
        <taxon>Acinetobacter</taxon>
    </lineage>
</organism>
<dbReference type="InterPro" id="IPR038765">
    <property type="entry name" value="Papain-like_cys_pep_sf"/>
</dbReference>
<reference evidence="1 2" key="1">
    <citation type="submission" date="2018-09" db="EMBL/GenBank/DDBJ databases">
        <title>The draft genome of Acinetobacter spp. strains.</title>
        <authorList>
            <person name="Qin J."/>
            <person name="Feng Y."/>
            <person name="Zong Z."/>
        </authorList>
    </citation>
    <scope>NUCLEOTIDE SEQUENCE [LARGE SCALE GENOMIC DNA]</scope>
    <source>
        <strain evidence="1 2">WCHAc060002</strain>
    </source>
</reference>
<proteinExistence type="predicted"/>
<comment type="caution">
    <text evidence="1">The sequence shown here is derived from an EMBL/GenBank/DDBJ whole genome shotgun (WGS) entry which is preliminary data.</text>
</comment>
<protein>
    <submittedName>
        <fullName evidence="1">Transglutaminase family protein</fullName>
    </submittedName>
</protein>
<dbReference type="RefSeq" id="WP_106984896.1">
    <property type="nucleotide sequence ID" value="NZ_CP035934.2"/>
</dbReference>
<dbReference type="PANTHER" id="PTHR33490:SF6">
    <property type="entry name" value="SLL1049 PROTEIN"/>
    <property type="match status" value="1"/>
</dbReference>
<gene>
    <name evidence="1" type="ORF">D7V64_11580</name>
</gene>
<name>A0A3A8G7B7_9GAMM</name>